<dbReference type="InterPro" id="IPR001258">
    <property type="entry name" value="NHL_repeat"/>
</dbReference>
<feature type="repeat" description="NHL" evidence="11">
    <location>
        <begin position="269"/>
        <end position="300"/>
    </location>
</feature>
<dbReference type="InParanoid" id="A0A6J0C4N5"/>
<feature type="binding site" evidence="8">
    <location>
        <position position="289"/>
    </location>
    <ligand>
        <name>a protein</name>
        <dbReference type="ChEBI" id="CHEBI:16541"/>
    </ligand>
    <ligandPart>
        <name>C-terminal Xaa-(2S)-2-hydroxyglycine residue</name>
        <dbReference type="ChEBI" id="CHEBI:142768"/>
    </ligandPart>
</feature>
<evidence type="ECO:0000313" key="15">
    <source>
        <dbReference type="Proteomes" id="UP000829291"/>
    </source>
</evidence>
<feature type="repeat" description="NHL" evidence="11">
    <location>
        <begin position="172"/>
        <end position="213"/>
    </location>
</feature>
<keyword evidence="2 9" id="KW-0479">Metal-binding</keyword>
<reference evidence="16" key="1">
    <citation type="submission" date="2025-08" db="UniProtKB">
        <authorList>
            <consortium name="RefSeq"/>
        </authorList>
    </citation>
    <scope>IDENTIFICATION</scope>
    <source>
        <tissue evidence="16">Thorax and Abdomen</tissue>
    </source>
</reference>
<protein>
    <recommendedName>
        <fullName evidence="1">peptidylamidoglycolate lyase</fullName>
        <ecNumber evidence="1">4.3.2.5</ecNumber>
    </recommendedName>
</protein>
<feature type="binding site" evidence="9">
    <location>
        <position position="330"/>
    </location>
    <ligand>
        <name>Zn(2+)</name>
        <dbReference type="ChEBI" id="CHEBI:29105"/>
        <note>catalytic</note>
    </ligand>
</feature>
<keyword evidence="9" id="KW-0862">Zinc</keyword>
<keyword evidence="13" id="KW-0472">Membrane</keyword>
<dbReference type="GO" id="GO:0004598">
    <property type="term" value="F:peptidylamidoglycolate lyase activity"/>
    <property type="evidence" value="ECO:0007669"/>
    <property type="project" value="UniProtKB-EC"/>
</dbReference>
<proteinExistence type="predicted"/>
<dbReference type="Pfam" id="PF01436">
    <property type="entry name" value="NHL"/>
    <property type="match status" value="2"/>
</dbReference>
<keyword evidence="7 16" id="KW-0456">Lyase</keyword>
<evidence type="ECO:0000256" key="1">
    <source>
        <dbReference type="ARBA" id="ARBA00012343"/>
    </source>
</evidence>
<dbReference type="GeneID" id="107225522"/>
<feature type="chain" id="PRO_5046449939" description="peptidylamidoglycolate lyase" evidence="14">
    <location>
        <begin position="20"/>
        <end position="599"/>
    </location>
</feature>
<feature type="binding site" evidence="9">
    <location>
        <position position="423"/>
    </location>
    <ligand>
        <name>Zn(2+)</name>
        <dbReference type="ChEBI" id="CHEBI:29105"/>
        <note>catalytic</note>
    </ligand>
</feature>
<feature type="binding site" evidence="8">
    <location>
        <position position="346"/>
    </location>
    <ligand>
        <name>a protein</name>
        <dbReference type="ChEBI" id="CHEBI:16541"/>
    </ligand>
    <ligandPart>
        <name>C-terminal Xaa-(2S)-2-hydroxyglycine residue</name>
        <dbReference type="ChEBI" id="CHEBI:142768"/>
    </ligandPart>
</feature>
<evidence type="ECO:0000256" key="10">
    <source>
        <dbReference type="PIRSR" id="PIRSR600720-3"/>
    </source>
</evidence>
<dbReference type="EC" id="4.3.2.5" evidence="1"/>
<dbReference type="PANTHER" id="PTHR10680:SF14">
    <property type="entry name" value="PEPTIDYL-GLYCINE ALPHA-AMIDATING MONOOXYGENASE"/>
    <property type="match status" value="1"/>
</dbReference>
<dbReference type="GO" id="GO:0016020">
    <property type="term" value="C:membrane"/>
    <property type="evidence" value="ECO:0007669"/>
    <property type="project" value="InterPro"/>
</dbReference>
<keyword evidence="4" id="KW-0677">Repeat</keyword>
<dbReference type="GO" id="GO:0005576">
    <property type="term" value="C:extracellular region"/>
    <property type="evidence" value="ECO:0007669"/>
    <property type="project" value="TreeGrafter"/>
</dbReference>
<dbReference type="KEGG" id="nlo:107225522"/>
<evidence type="ECO:0000256" key="2">
    <source>
        <dbReference type="ARBA" id="ARBA00022723"/>
    </source>
</evidence>
<evidence type="ECO:0000256" key="14">
    <source>
        <dbReference type="SAM" id="SignalP"/>
    </source>
</evidence>
<feature type="binding site" evidence="9">
    <location>
        <position position="123"/>
    </location>
    <ligand>
        <name>Ca(2+)</name>
        <dbReference type="ChEBI" id="CHEBI:29108"/>
        <note>structural</note>
    </ligand>
</feature>
<evidence type="ECO:0000256" key="6">
    <source>
        <dbReference type="ARBA" id="ARBA00023180"/>
    </source>
</evidence>
<organism evidence="16">
    <name type="scientific">Neodiprion lecontei</name>
    <name type="common">Redheaded pine sawfly</name>
    <dbReference type="NCBI Taxonomy" id="441921"/>
    <lineage>
        <taxon>Eukaryota</taxon>
        <taxon>Metazoa</taxon>
        <taxon>Ecdysozoa</taxon>
        <taxon>Arthropoda</taxon>
        <taxon>Hexapoda</taxon>
        <taxon>Insecta</taxon>
        <taxon>Pterygota</taxon>
        <taxon>Neoptera</taxon>
        <taxon>Endopterygota</taxon>
        <taxon>Hymenoptera</taxon>
        <taxon>Tenthredinoidea</taxon>
        <taxon>Diprionidae</taxon>
        <taxon>Diprioninae</taxon>
        <taxon>Neodiprion</taxon>
    </lineage>
</organism>
<evidence type="ECO:0000256" key="4">
    <source>
        <dbReference type="ARBA" id="ARBA00022737"/>
    </source>
</evidence>
<dbReference type="InterPro" id="IPR000720">
    <property type="entry name" value="PHM/PAL"/>
</dbReference>
<feature type="compositionally biased region" description="Polar residues" evidence="12">
    <location>
        <begin position="84"/>
        <end position="98"/>
    </location>
</feature>
<keyword evidence="6" id="KW-0325">Glycoprotein</keyword>
<feature type="transmembrane region" description="Helical" evidence="13">
    <location>
        <begin position="504"/>
        <end position="527"/>
    </location>
</feature>
<dbReference type="AlphaFoldDB" id="A0A6J0C4N5"/>
<feature type="binding site" evidence="9">
    <location>
        <position position="187"/>
    </location>
    <ligand>
        <name>Zn(2+)</name>
        <dbReference type="ChEBI" id="CHEBI:29105"/>
        <note>catalytic</note>
    </ligand>
</feature>
<dbReference type="OrthoDB" id="10018185at2759"/>
<dbReference type="InterPro" id="IPR011042">
    <property type="entry name" value="6-blade_b-propeller_TolB-like"/>
</dbReference>
<evidence type="ECO:0000256" key="3">
    <source>
        <dbReference type="ARBA" id="ARBA00022729"/>
    </source>
</evidence>
<keyword evidence="13" id="KW-0812">Transmembrane</keyword>
<dbReference type="PROSITE" id="PS51125">
    <property type="entry name" value="NHL"/>
    <property type="match status" value="3"/>
</dbReference>
<sequence>MTFCQRYLNPSCLASLTLAVLVNLSSQTSVLQNSQIKTPYLSENKFHFNDYTDYTDNDNGNRNRVKDKERGPQAPPWSPLLSRDVSSSQISPGSNSFSEKLDPSIVWDDKWASDITFGQLSAVSIDPEGNVAVFHRGSRVWNIGSFGNDNKFDREAGPVRENTIVLINSDSGQKISEWGNSMFYMPHGLTVDHLGNYWITDVAMHQVFKFDANDLASDKLQKVKTGREFDVELKLADSHMLEEKIGRYEIKPSLILGEAFEPGNSNTRFCKPTAVAVQKNGDFYVSDGYCNSRIIKFNGKGERILTWGRHWEGTESRYFLPPSNAFLVPHALALAEDLDYIFVADRENGRISCFHANNGSFHKEYKHPSIGDKIYSVAYANEKIYLVNNGALKFEESRGFVIDINNGSILSQFGPHPSLQTPHDIAVSSNEAHIYVVELNPHKIYKFSQVPNSPIHQQQQRRKGELSSSVIRSTVTPPRLDSVPLTGIDRPVTVSHRGVTATTIVLSLVTAAVVLVALCFAIAAIIARCRKRGCLLTVRRDMRGWESERRENFKLSNFSENRKSKGRKFFDKRPNTRDFSKLNTEPETSDDENNLTKVI</sequence>
<evidence type="ECO:0000256" key="5">
    <source>
        <dbReference type="ARBA" id="ARBA00023157"/>
    </source>
</evidence>
<feature type="region of interest" description="Disordered" evidence="12">
    <location>
        <begin position="451"/>
        <end position="470"/>
    </location>
</feature>
<feature type="repeat" description="NHL" evidence="11">
    <location>
        <begin position="407"/>
        <end position="450"/>
    </location>
</feature>
<dbReference type="Gene3D" id="2.120.10.30">
    <property type="entry name" value="TolB, C-terminal domain"/>
    <property type="match status" value="1"/>
</dbReference>
<dbReference type="PANTHER" id="PTHR10680">
    <property type="entry name" value="PEPTIDYL-GLYCINE ALPHA-AMIDATING MONOOXYGENASE"/>
    <property type="match status" value="1"/>
</dbReference>
<dbReference type="SUPFAM" id="SSF63829">
    <property type="entry name" value="Calcium-dependent phosphotriesterase"/>
    <property type="match status" value="1"/>
</dbReference>
<keyword evidence="13" id="KW-1133">Transmembrane helix</keyword>
<dbReference type="GO" id="GO:0046872">
    <property type="term" value="F:metal ion binding"/>
    <property type="evidence" value="ECO:0007669"/>
    <property type="project" value="UniProtKB-KW"/>
</dbReference>
<feature type="binding site" evidence="9">
    <location>
        <position position="424"/>
    </location>
    <ligand>
        <name>Ca(2+)</name>
        <dbReference type="ChEBI" id="CHEBI:29108"/>
        <note>structural</note>
    </ligand>
</feature>
<evidence type="ECO:0000256" key="13">
    <source>
        <dbReference type="SAM" id="Phobius"/>
    </source>
</evidence>
<keyword evidence="5 10" id="KW-1015">Disulfide bond</keyword>
<gene>
    <name evidence="16" type="primary">LOC107225522</name>
</gene>
<keyword evidence="15" id="KW-1185">Reference proteome</keyword>
<name>A0A6J0C4N5_NEOLC</name>
<evidence type="ECO:0000256" key="12">
    <source>
        <dbReference type="SAM" id="MobiDB-lite"/>
    </source>
</evidence>
<dbReference type="PRINTS" id="PR00790">
    <property type="entry name" value="PAMONOXGNASE"/>
</dbReference>
<feature type="region of interest" description="Disordered" evidence="12">
    <location>
        <begin position="566"/>
        <end position="599"/>
    </location>
</feature>
<evidence type="ECO:0000256" key="7">
    <source>
        <dbReference type="ARBA" id="ARBA00023239"/>
    </source>
</evidence>
<evidence type="ECO:0000313" key="16">
    <source>
        <dbReference type="RefSeq" id="XP_015521513.2"/>
    </source>
</evidence>
<feature type="binding site" evidence="8">
    <location>
        <position position="136"/>
    </location>
    <ligand>
        <name>a protein</name>
        <dbReference type="ChEBI" id="CHEBI:16541"/>
    </ligand>
    <ligandPart>
        <name>C-terminal Xaa-(2S)-2-hydroxyglycine residue</name>
        <dbReference type="ChEBI" id="CHEBI:142768"/>
    </ligandPart>
</feature>
<comment type="cofactor">
    <cofactor evidence="9">
        <name>Zn(2+)</name>
        <dbReference type="ChEBI" id="CHEBI:29105"/>
    </cofactor>
    <text evidence="9">Binds one Zn(2+) ion per subunit.</text>
</comment>
<keyword evidence="9" id="KW-0106">Calcium</keyword>
<evidence type="ECO:0000256" key="8">
    <source>
        <dbReference type="PIRSR" id="PIRSR600720-1"/>
    </source>
</evidence>
<dbReference type="CDD" id="cd14958">
    <property type="entry name" value="NHL_PAL_like"/>
    <property type="match status" value="1"/>
</dbReference>
<feature type="disulfide bond" evidence="10">
    <location>
        <begin position="270"/>
        <end position="290"/>
    </location>
</feature>
<accession>A0A6J0C4N5</accession>
<feature type="binding site" evidence="9">
    <location>
        <position position="189"/>
    </location>
    <ligand>
        <name>Ca(2+)</name>
        <dbReference type="ChEBI" id="CHEBI:29108"/>
        <note>structural</note>
    </ligand>
</feature>
<dbReference type="Proteomes" id="UP000829291">
    <property type="component" value="Chromosome 5"/>
</dbReference>
<feature type="compositionally biased region" description="Basic and acidic residues" evidence="12">
    <location>
        <begin position="566"/>
        <end position="580"/>
    </location>
</feature>
<feature type="region of interest" description="Disordered" evidence="12">
    <location>
        <begin position="52"/>
        <end position="98"/>
    </location>
</feature>
<dbReference type="GO" id="GO:0006518">
    <property type="term" value="P:peptide metabolic process"/>
    <property type="evidence" value="ECO:0007669"/>
    <property type="project" value="InterPro"/>
</dbReference>
<feature type="compositionally biased region" description="Basic and acidic residues" evidence="12">
    <location>
        <begin position="59"/>
        <end position="71"/>
    </location>
</feature>
<evidence type="ECO:0000256" key="11">
    <source>
        <dbReference type="PROSITE-ProRule" id="PRU00504"/>
    </source>
</evidence>
<feature type="signal peptide" evidence="14">
    <location>
        <begin position="1"/>
        <end position="19"/>
    </location>
</feature>
<keyword evidence="3 14" id="KW-0732">Signal</keyword>
<evidence type="ECO:0000256" key="9">
    <source>
        <dbReference type="PIRSR" id="PIRSR600720-2"/>
    </source>
</evidence>
<dbReference type="RefSeq" id="XP_015521513.2">
    <property type="nucleotide sequence ID" value="XM_015666027.2"/>
</dbReference>